<evidence type="ECO:0000256" key="1">
    <source>
        <dbReference type="ARBA" id="ARBA00004651"/>
    </source>
</evidence>
<proteinExistence type="predicted"/>
<dbReference type="EMBL" id="CP038033">
    <property type="protein sequence ID" value="QBQ53200.1"/>
    <property type="molecule type" value="Genomic_DNA"/>
</dbReference>
<feature type="transmembrane region" description="Helical" evidence="6">
    <location>
        <begin position="412"/>
        <end position="431"/>
    </location>
</feature>
<feature type="transmembrane region" description="Helical" evidence="6">
    <location>
        <begin position="107"/>
        <end position="127"/>
    </location>
</feature>
<evidence type="ECO:0000256" key="2">
    <source>
        <dbReference type="ARBA" id="ARBA00022475"/>
    </source>
</evidence>
<dbReference type="PANTHER" id="PTHR30250:SF31">
    <property type="entry name" value="INNER MEMBRANE PROTEIN YGHQ"/>
    <property type="match status" value="1"/>
</dbReference>
<sequence length="477" mass="52000">MLLQHSALYTLARGLPGLINFAALAIYTRLLAPEEYGHYALVIAAVGLANAVLFQWLNLGLLRYLVRYQDRKPIFLSTLVAGYLAVVLLSAMLGLVLWSFWPEAKMRALIGLGILFLWAQALFDANLQMASSQLTPQRYGLLAITKSLISLTLGGALAWWGWGAAGVLWGLIGGLILAVVLWAREEWRHLSPHNIDKRLMGQLLSYGLPLTATFALTFVVSSSDRLLLGWLQGSHSAGLYAVGYDLPNQTLGVLMMVVHLAAYPLAVHALEQKGRGAAQVQLKKNAIGLLSIALPATVGLVLLAPNIAQVVLGVEFRKAAVALSFWIALASLLAGIKAYYFDLAFQLGQRTIVQVWIALVAATINLLLNLWLIPKLSIMGAAYGTVCAYLSALVLSMVLGRRYFKLPIPGYESLKVLGATLVMGFALWPLLSLEGLMGLSIQVFVGMVSYGLFVLVFNVADSRTLLFNRLFPERRIL</sequence>
<organism evidence="7 8">
    <name type="scientific">Nitrosococcus wardiae</name>
    <dbReference type="NCBI Taxonomy" id="1814290"/>
    <lineage>
        <taxon>Bacteria</taxon>
        <taxon>Pseudomonadati</taxon>
        <taxon>Pseudomonadota</taxon>
        <taxon>Gammaproteobacteria</taxon>
        <taxon>Chromatiales</taxon>
        <taxon>Chromatiaceae</taxon>
        <taxon>Nitrosococcus</taxon>
    </lineage>
</organism>
<keyword evidence="4 6" id="KW-1133">Transmembrane helix</keyword>
<dbReference type="KEGG" id="nwr:E3U44_00805"/>
<keyword evidence="3 6" id="KW-0812">Transmembrane</keyword>
<dbReference type="Pfam" id="PF13440">
    <property type="entry name" value="Polysacc_synt_3"/>
    <property type="match status" value="1"/>
</dbReference>
<feature type="transmembrane region" description="Helical" evidence="6">
    <location>
        <begin position="74"/>
        <end position="101"/>
    </location>
</feature>
<feature type="transmembrane region" description="Helical" evidence="6">
    <location>
        <begin position="7"/>
        <end position="27"/>
    </location>
</feature>
<protein>
    <submittedName>
        <fullName evidence="7">Polysaccharide biosynthesis protein</fullName>
    </submittedName>
</protein>
<dbReference type="PANTHER" id="PTHR30250">
    <property type="entry name" value="PST FAMILY PREDICTED COLANIC ACID TRANSPORTER"/>
    <property type="match status" value="1"/>
</dbReference>
<feature type="transmembrane region" description="Helical" evidence="6">
    <location>
        <begin position="166"/>
        <end position="183"/>
    </location>
</feature>
<feature type="transmembrane region" description="Helical" evidence="6">
    <location>
        <begin position="320"/>
        <end position="340"/>
    </location>
</feature>
<feature type="transmembrane region" description="Helical" evidence="6">
    <location>
        <begin position="287"/>
        <end position="308"/>
    </location>
</feature>
<feature type="transmembrane region" description="Helical" evidence="6">
    <location>
        <begin position="249"/>
        <end position="266"/>
    </location>
</feature>
<feature type="transmembrane region" description="Helical" evidence="6">
    <location>
        <begin position="378"/>
        <end position="400"/>
    </location>
</feature>
<feature type="transmembrane region" description="Helical" evidence="6">
    <location>
        <begin position="437"/>
        <end position="460"/>
    </location>
</feature>
<evidence type="ECO:0000256" key="6">
    <source>
        <dbReference type="SAM" id="Phobius"/>
    </source>
</evidence>
<evidence type="ECO:0000256" key="4">
    <source>
        <dbReference type="ARBA" id="ARBA00022989"/>
    </source>
</evidence>
<keyword evidence="8" id="KW-1185">Reference proteome</keyword>
<keyword evidence="2" id="KW-1003">Cell membrane</keyword>
<dbReference type="AlphaFoldDB" id="A0A4P7BVV2"/>
<dbReference type="OrthoDB" id="5906224at2"/>
<dbReference type="RefSeq" id="WP_134356216.1">
    <property type="nucleotide sequence ID" value="NZ_CP038033.1"/>
</dbReference>
<evidence type="ECO:0000313" key="7">
    <source>
        <dbReference type="EMBL" id="QBQ53200.1"/>
    </source>
</evidence>
<feature type="transmembrane region" description="Helical" evidence="6">
    <location>
        <begin position="39"/>
        <end position="62"/>
    </location>
</feature>
<keyword evidence="5 6" id="KW-0472">Membrane</keyword>
<dbReference type="InterPro" id="IPR050833">
    <property type="entry name" value="Poly_Biosynth_Transport"/>
</dbReference>
<accession>A0A4P7BVV2</accession>
<feature type="transmembrane region" description="Helical" evidence="6">
    <location>
        <begin position="203"/>
        <end position="221"/>
    </location>
</feature>
<evidence type="ECO:0000256" key="5">
    <source>
        <dbReference type="ARBA" id="ARBA00023136"/>
    </source>
</evidence>
<evidence type="ECO:0000313" key="8">
    <source>
        <dbReference type="Proteomes" id="UP000294325"/>
    </source>
</evidence>
<dbReference type="Proteomes" id="UP000294325">
    <property type="component" value="Chromosome"/>
</dbReference>
<gene>
    <name evidence="7" type="ORF">E3U44_00805</name>
</gene>
<reference evidence="7 8" key="1">
    <citation type="submission" date="2019-03" db="EMBL/GenBank/DDBJ databases">
        <title>The genome sequence of Nitrosococcus wardiae strain D1FHST reveals the archetypal metabolic capacity of ammonia-oxidizing Gammaproteobacteria.</title>
        <authorList>
            <person name="Wang L."/>
            <person name="Lim C.K."/>
            <person name="Hanson T.E."/>
            <person name="Dang H."/>
            <person name="Klotz M.G."/>
        </authorList>
    </citation>
    <scope>NUCLEOTIDE SEQUENCE [LARGE SCALE GENOMIC DNA]</scope>
    <source>
        <strain evidence="7 8">D1FHS</strain>
    </source>
</reference>
<feature type="transmembrane region" description="Helical" evidence="6">
    <location>
        <begin position="352"/>
        <end position="372"/>
    </location>
</feature>
<comment type="subcellular location">
    <subcellularLocation>
        <location evidence="1">Cell membrane</location>
        <topology evidence="1">Multi-pass membrane protein</topology>
    </subcellularLocation>
</comment>
<dbReference type="GO" id="GO:0005886">
    <property type="term" value="C:plasma membrane"/>
    <property type="evidence" value="ECO:0007669"/>
    <property type="project" value="UniProtKB-SubCell"/>
</dbReference>
<name>A0A4P7BVV2_9GAMM</name>
<evidence type="ECO:0000256" key="3">
    <source>
        <dbReference type="ARBA" id="ARBA00022692"/>
    </source>
</evidence>